<dbReference type="InterPro" id="IPR003886">
    <property type="entry name" value="NIDO_dom"/>
</dbReference>
<keyword evidence="4 12" id="KW-0245">EGF-like domain</keyword>
<evidence type="ECO:0000256" key="1">
    <source>
        <dbReference type="ARBA" id="ARBA00004302"/>
    </source>
</evidence>
<dbReference type="GO" id="GO:0060070">
    <property type="term" value="P:canonical Wnt signaling pathway"/>
    <property type="evidence" value="ECO:0007669"/>
    <property type="project" value="TreeGrafter"/>
</dbReference>
<dbReference type="InterPro" id="IPR001881">
    <property type="entry name" value="EGF-like_Ca-bd_dom"/>
</dbReference>
<evidence type="ECO:0000256" key="2">
    <source>
        <dbReference type="ARBA" id="ARBA00022525"/>
    </source>
</evidence>
<dbReference type="FunFam" id="2.40.155.10:FF:000006">
    <property type="entry name" value="GD10735"/>
    <property type="match status" value="1"/>
</dbReference>
<dbReference type="SUPFAM" id="SSF63825">
    <property type="entry name" value="YWTD domain"/>
    <property type="match status" value="1"/>
</dbReference>
<evidence type="ECO:0000313" key="19">
    <source>
        <dbReference type="Proteomes" id="UP000515162"/>
    </source>
</evidence>
<feature type="disulfide bond" evidence="12">
    <location>
        <begin position="991"/>
        <end position="1008"/>
    </location>
</feature>
<feature type="chain" id="PRO_5028444755" evidence="15">
    <location>
        <begin position="23"/>
        <end position="1376"/>
    </location>
</feature>
<keyword evidence="8" id="KW-0084">Basement membrane</keyword>
<dbReference type="InterPro" id="IPR000742">
    <property type="entry name" value="EGF"/>
</dbReference>
<dbReference type="InterPro" id="IPR006605">
    <property type="entry name" value="G2_nidogen/fibulin_G2F"/>
</dbReference>
<reference evidence="20" key="1">
    <citation type="submission" date="2025-08" db="UniProtKB">
        <authorList>
            <consortium name="RefSeq"/>
        </authorList>
    </citation>
    <scope>IDENTIFICATION</scope>
    <source>
        <strain evidence="20">Mau12</strain>
        <tissue evidence="20">Whole Body</tissue>
    </source>
</reference>
<feature type="signal peptide" evidence="15">
    <location>
        <begin position="1"/>
        <end position="22"/>
    </location>
</feature>
<dbReference type="PROSITE" id="PS51120">
    <property type="entry name" value="LDLRB"/>
    <property type="match status" value="3"/>
</dbReference>
<organism evidence="19 20">
    <name type="scientific">Drosophila mauritiana</name>
    <name type="common">Fruit fly</name>
    <dbReference type="NCBI Taxonomy" id="7226"/>
    <lineage>
        <taxon>Eukaryota</taxon>
        <taxon>Metazoa</taxon>
        <taxon>Ecdysozoa</taxon>
        <taxon>Arthropoda</taxon>
        <taxon>Hexapoda</taxon>
        <taxon>Insecta</taxon>
        <taxon>Pterygota</taxon>
        <taxon>Neoptera</taxon>
        <taxon>Endopterygota</taxon>
        <taxon>Diptera</taxon>
        <taxon>Brachycera</taxon>
        <taxon>Muscomorpha</taxon>
        <taxon>Ephydroidea</taxon>
        <taxon>Drosophilidae</taxon>
        <taxon>Drosophila</taxon>
        <taxon>Sophophora</taxon>
    </lineage>
</organism>
<keyword evidence="19" id="KW-1185">Reference proteome</keyword>
<dbReference type="InterPro" id="IPR009030">
    <property type="entry name" value="Growth_fac_rcpt_cys_sf"/>
</dbReference>
<evidence type="ECO:0000313" key="20">
    <source>
        <dbReference type="RefSeq" id="XP_033154780.1"/>
    </source>
</evidence>
<dbReference type="Pfam" id="PF07474">
    <property type="entry name" value="G2F"/>
    <property type="match status" value="1"/>
</dbReference>
<evidence type="ECO:0000256" key="4">
    <source>
        <dbReference type="ARBA" id="ARBA00022536"/>
    </source>
</evidence>
<dbReference type="InterPro" id="IPR050778">
    <property type="entry name" value="Cueball_EGF_LRP_Nidogen"/>
</dbReference>
<dbReference type="Gene3D" id="2.40.155.10">
    <property type="entry name" value="Green fluorescent protein"/>
    <property type="match status" value="1"/>
</dbReference>
<dbReference type="SUPFAM" id="SSF54511">
    <property type="entry name" value="GFP-like"/>
    <property type="match status" value="1"/>
</dbReference>
<comment type="caution">
    <text evidence="12">Lacks conserved residue(s) required for the propagation of feature annotation.</text>
</comment>
<evidence type="ECO:0000256" key="14">
    <source>
        <dbReference type="SAM" id="MobiDB-lite"/>
    </source>
</evidence>
<dbReference type="FunFam" id="2.10.25.10:FF:001047">
    <property type="entry name" value="GM21210"/>
    <property type="match status" value="1"/>
</dbReference>
<dbReference type="InterPro" id="IPR009017">
    <property type="entry name" value="GFP"/>
</dbReference>
<dbReference type="PROSITE" id="PS00010">
    <property type="entry name" value="ASX_HYDROXYL"/>
    <property type="match status" value="1"/>
</dbReference>
<dbReference type="GO" id="GO:0005604">
    <property type="term" value="C:basement membrane"/>
    <property type="evidence" value="ECO:0007669"/>
    <property type="project" value="UniProtKB-SubCell"/>
</dbReference>
<dbReference type="SUPFAM" id="SSF57196">
    <property type="entry name" value="EGF/Laminin"/>
    <property type="match status" value="1"/>
</dbReference>
<sequence length="1376" mass="152203">MPTFGSKLLACLLLSSVILVSGQFEHYLDSLRASELYEFEEGSLGSIQLLPKGDSETIVLQLEQPIHFYGEQYEQLYINTNGILTFNSEFPEYLNQPFPLEYASIAAFYSNVDTSYSDEGTSISLFESKEQSILDRASSLVRYAFSSQSEFEARQVIVATWRNVGYFDSKTDRLNTFQVALIANEQSTFVQFIYPDGGLNWLQGETAGLGLPDIRAQAGFVAEDGRFYTLNGSGSENARFLSESTNLGVPGVWLFEVAPIESEQNVRTPDNAESLTESPALALSCQAHAHQCHEKAECHDKAEGYCCVCGSGFYGNGKSCLTNDQPIRVTGTLAGELNKQPVSEDAKLQSYVVTSEGRTYTTINPLTPELGAQLRLVLPLLTTVPWLFAKSVGGVANGYQLTGGVYTHVSRLQFDSGENLHVNQTFEGLNYWDQLSVKIEIYGEVPAVAADAVLVLPDYVEEYTFERPGELKSVQVLNINITEEQRVLGLQVEQRILYRSCLRDDEADPSATKVLQKISKVALDYVERDQALRIGAMSKVGVTPESNACNDGTADCVENSVCVPYEDTYRCDCYHGFAAQLDERGVEVCLDIDECATGSHVCDENAVCDNTEGGFNCYCTEGFEGNGYRCLSNSTADNIEYPPAVEGQAEPTSEPNPNPSPYPDQGQDQEREREDERERERDQYPQPNPYPYPDEQIPQHSDECYRCSKDADCYQGRCTCHEGFDGDGYTCTNICGHGEVWENGRCEPLLLERHDVDPLCDALGECRCPYGYELSEDSLRCTYVQEFDGERNADLIPCDVDENCHINATCNWYGQELRHICTCQPGFRGDGYNCDPISDDSCAIVSDYTFIYDIPMTASLKPLQRPDICDVHADCVYEEQLGKSECHCQAGYTGNGFNCQLAAECQSAEHCGENAFCDDGVCRCQADFERDVSDRCVPAGRCGSVFCGSNAICKWDSVEGVQYCDCLEGYQGDALTGCTSKPLSCHVLNNCGIHATCEPTEDPANYECQCIAGFKGDGYVCIEEQNCLNNPTLCDMNAQCRSTNSGLVCVCNQGFFGNGSLCQERQHQDSDFLIVSQGVMIARVPLNGRNVRPISVAQMAIGLDKDCVEGRVYWGDISTKKIVSAKYDGTDLRPFITTDIESPEGIAIDVISRRLYWADSEKDTIEVASLDDSSLRAVIINKQLVNPRGIAVDPYREKLFWSDWDRESPKIEMSNLDGTGRELLLGKDAVTLPNSLVVLENSGEVCYADAGTKKVECIEPQNRQIRTISNQLTYPFGITFTHDQFYWTDWTTKKVEIVDSLGARQTPIQPPFFGSHKMYGMTVVEQHCPQYQSPCQISNGGCTDSRLCLVNRQAPSGKSCKCTSASTGCTVPAPGY</sequence>
<dbReference type="InterPro" id="IPR018097">
    <property type="entry name" value="EGF_Ca-bd_CS"/>
</dbReference>
<evidence type="ECO:0000256" key="5">
    <source>
        <dbReference type="ARBA" id="ARBA00022729"/>
    </source>
</evidence>
<keyword evidence="5 15" id="KW-0732">Signal</keyword>
<dbReference type="PROSITE" id="PS01187">
    <property type="entry name" value="EGF_CA"/>
    <property type="match status" value="1"/>
</dbReference>
<dbReference type="CDD" id="cd00255">
    <property type="entry name" value="nidG2"/>
    <property type="match status" value="1"/>
</dbReference>
<evidence type="ECO:0000256" key="11">
    <source>
        <dbReference type="ARBA" id="ARBA00023180"/>
    </source>
</evidence>
<gene>
    <name evidence="20" type="primary">LOC117137450</name>
</gene>
<dbReference type="PANTHER" id="PTHR46513">
    <property type="entry name" value="VITELLOGENIN RECEPTOR-LIKE PROTEIN-RELATED-RELATED"/>
    <property type="match status" value="1"/>
</dbReference>
<keyword evidence="9" id="KW-0130">Cell adhesion</keyword>
<feature type="domain" description="Nidogen G2 beta-barrel" evidence="17">
    <location>
        <begin position="325"/>
        <end position="550"/>
    </location>
</feature>
<comment type="subcellular location">
    <subcellularLocation>
        <location evidence="1">Secreted</location>
        <location evidence="1">Extracellular space</location>
        <location evidence="1">Extracellular matrix</location>
        <location evidence="1">Basement membrane</location>
    </subcellularLocation>
</comment>
<dbReference type="CDD" id="cd00054">
    <property type="entry name" value="EGF_CA"/>
    <property type="match status" value="1"/>
</dbReference>
<feature type="compositionally biased region" description="Basic and acidic residues" evidence="14">
    <location>
        <begin position="668"/>
        <end position="683"/>
    </location>
</feature>
<evidence type="ECO:0000256" key="9">
    <source>
        <dbReference type="ARBA" id="ARBA00022889"/>
    </source>
</evidence>
<evidence type="ECO:0000256" key="8">
    <source>
        <dbReference type="ARBA" id="ARBA00022869"/>
    </source>
</evidence>
<dbReference type="PANTHER" id="PTHR46513:SF13">
    <property type="entry name" value="EGF-LIKE DOMAIN-CONTAINING PROTEIN"/>
    <property type="match status" value="1"/>
</dbReference>
<dbReference type="SUPFAM" id="SSF57184">
    <property type="entry name" value="Growth factor receptor domain"/>
    <property type="match status" value="1"/>
</dbReference>
<feature type="repeat" description="LDL-receptor class B" evidence="13">
    <location>
        <begin position="1110"/>
        <end position="1152"/>
    </location>
</feature>
<evidence type="ECO:0000256" key="3">
    <source>
        <dbReference type="ARBA" id="ARBA00022530"/>
    </source>
</evidence>
<dbReference type="SMART" id="SM00135">
    <property type="entry name" value="LY"/>
    <property type="match status" value="4"/>
</dbReference>
<dbReference type="InterPro" id="IPR000033">
    <property type="entry name" value="LDLR_classB_rpt"/>
</dbReference>
<feature type="repeat" description="LDL-receptor class B" evidence="13">
    <location>
        <begin position="1153"/>
        <end position="1196"/>
    </location>
</feature>
<keyword evidence="11" id="KW-0325">Glycoprotein</keyword>
<protein>
    <submittedName>
        <fullName evidence="20">Nidogen isoform X1</fullName>
    </submittedName>
</protein>
<evidence type="ECO:0000259" key="16">
    <source>
        <dbReference type="PROSITE" id="PS50026"/>
    </source>
</evidence>
<name>A0A6P8JGK9_DROMA</name>
<dbReference type="GO" id="GO:0005509">
    <property type="term" value="F:calcium ion binding"/>
    <property type="evidence" value="ECO:0007669"/>
    <property type="project" value="InterPro"/>
</dbReference>
<dbReference type="RefSeq" id="XP_033154780.1">
    <property type="nucleotide sequence ID" value="XM_033298889.1"/>
</dbReference>
<dbReference type="FunFam" id="2.10.25.10:FF:000038">
    <property type="entry name" value="Fibrillin 2"/>
    <property type="match status" value="1"/>
</dbReference>
<keyword evidence="10 12" id="KW-1015">Disulfide bond</keyword>
<dbReference type="PROSITE" id="PS01186">
    <property type="entry name" value="EGF_2"/>
    <property type="match status" value="7"/>
</dbReference>
<dbReference type="Pfam" id="PF00058">
    <property type="entry name" value="Ldl_recept_b"/>
    <property type="match status" value="2"/>
</dbReference>
<feature type="domain" description="NIDO" evidence="18">
    <location>
        <begin position="107"/>
        <end position="260"/>
    </location>
</feature>
<dbReference type="GO" id="GO:0017147">
    <property type="term" value="F:Wnt-protein binding"/>
    <property type="evidence" value="ECO:0007669"/>
    <property type="project" value="TreeGrafter"/>
</dbReference>
<evidence type="ECO:0000256" key="13">
    <source>
        <dbReference type="PROSITE-ProRule" id="PRU00461"/>
    </source>
</evidence>
<evidence type="ECO:0000256" key="12">
    <source>
        <dbReference type="PROSITE-ProRule" id="PRU00076"/>
    </source>
</evidence>
<feature type="domain" description="EGF-like" evidence="16">
    <location>
        <begin position="545"/>
        <end position="583"/>
    </location>
</feature>
<feature type="domain" description="EGF-like" evidence="16">
    <location>
        <begin position="981"/>
        <end position="1022"/>
    </location>
</feature>
<dbReference type="InterPro" id="IPR000152">
    <property type="entry name" value="EGF-type_Asp/Asn_hydroxyl_site"/>
</dbReference>
<dbReference type="Gene3D" id="2.120.10.30">
    <property type="entry name" value="TolB, C-terminal domain"/>
    <property type="match status" value="1"/>
</dbReference>
<dbReference type="Proteomes" id="UP000515162">
    <property type="component" value="Chromosome 2R"/>
</dbReference>
<dbReference type="InterPro" id="IPR049883">
    <property type="entry name" value="NOTCH1_EGF-like"/>
</dbReference>
<feature type="repeat" description="LDL-receptor class B" evidence="13">
    <location>
        <begin position="1197"/>
        <end position="1242"/>
    </location>
</feature>
<evidence type="ECO:0000256" key="6">
    <source>
        <dbReference type="ARBA" id="ARBA00022737"/>
    </source>
</evidence>
<dbReference type="SMART" id="SM00682">
    <property type="entry name" value="G2F"/>
    <property type="match status" value="1"/>
</dbReference>
<dbReference type="InterPro" id="IPR011042">
    <property type="entry name" value="6-blade_b-propeller_TolB-like"/>
</dbReference>
<dbReference type="GO" id="GO:0005886">
    <property type="term" value="C:plasma membrane"/>
    <property type="evidence" value="ECO:0007669"/>
    <property type="project" value="TreeGrafter"/>
</dbReference>
<dbReference type="Gene3D" id="2.10.25.10">
    <property type="entry name" value="Laminin"/>
    <property type="match status" value="6"/>
</dbReference>
<keyword evidence="2" id="KW-0964">Secreted</keyword>
<evidence type="ECO:0000256" key="15">
    <source>
        <dbReference type="SAM" id="SignalP"/>
    </source>
</evidence>
<keyword evidence="6" id="KW-0677">Repeat</keyword>
<feature type="domain" description="EGF-like" evidence="16">
    <location>
        <begin position="859"/>
        <end position="900"/>
    </location>
</feature>
<proteinExistence type="predicted"/>
<feature type="domain" description="EGF-like" evidence="16">
    <location>
        <begin position="591"/>
        <end position="631"/>
    </location>
</feature>
<keyword evidence="3" id="KW-0272">Extracellular matrix</keyword>
<dbReference type="PROSITE" id="PS51220">
    <property type="entry name" value="NIDO"/>
    <property type="match status" value="1"/>
</dbReference>
<evidence type="ECO:0000256" key="10">
    <source>
        <dbReference type="ARBA" id="ARBA00023157"/>
    </source>
</evidence>
<dbReference type="InterPro" id="IPR024731">
    <property type="entry name" value="NELL2-like_EGF"/>
</dbReference>
<dbReference type="SMART" id="SM00181">
    <property type="entry name" value="EGF"/>
    <property type="match status" value="11"/>
</dbReference>
<dbReference type="GeneID" id="117137450"/>
<dbReference type="PROSITE" id="PS50026">
    <property type="entry name" value="EGF_3"/>
    <property type="match status" value="6"/>
</dbReference>
<feature type="domain" description="EGF-like" evidence="16">
    <location>
        <begin position="794"/>
        <end position="835"/>
    </location>
</feature>
<dbReference type="FunFam" id="2.10.25.10:FF:000526">
    <property type="entry name" value="Dumpy, isoform J"/>
    <property type="match status" value="1"/>
</dbReference>
<feature type="disulfide bond" evidence="12">
    <location>
        <begin position="804"/>
        <end position="821"/>
    </location>
</feature>
<feature type="disulfide bond" evidence="12">
    <location>
        <begin position="869"/>
        <end position="886"/>
    </location>
</feature>
<accession>A0A6P8JGK9</accession>
<evidence type="ECO:0000256" key="7">
    <source>
        <dbReference type="ARBA" id="ARBA00022837"/>
    </source>
</evidence>
<dbReference type="GO" id="GO:0007160">
    <property type="term" value="P:cell-matrix adhesion"/>
    <property type="evidence" value="ECO:0007669"/>
    <property type="project" value="InterPro"/>
</dbReference>
<dbReference type="SMART" id="SM00179">
    <property type="entry name" value="EGF_CA"/>
    <property type="match status" value="2"/>
</dbReference>
<dbReference type="FunFam" id="2.120.10.30:FF:000241">
    <property type="entry name" value="Low-density lipoprotein receptor-related protein 6"/>
    <property type="match status" value="1"/>
</dbReference>
<feature type="region of interest" description="Disordered" evidence="14">
    <location>
        <begin position="645"/>
        <end position="697"/>
    </location>
</feature>
<evidence type="ECO:0000259" key="18">
    <source>
        <dbReference type="PROSITE" id="PS51220"/>
    </source>
</evidence>
<feature type="domain" description="EGF-like" evidence="16">
    <location>
        <begin position="1023"/>
        <end position="1063"/>
    </location>
</feature>
<dbReference type="GO" id="GO:0042813">
    <property type="term" value="F:Wnt receptor activity"/>
    <property type="evidence" value="ECO:0007669"/>
    <property type="project" value="TreeGrafter"/>
</dbReference>
<dbReference type="Pfam" id="PF07645">
    <property type="entry name" value="EGF_CA"/>
    <property type="match status" value="1"/>
</dbReference>
<dbReference type="Pfam" id="PF12947">
    <property type="entry name" value="EGF_3"/>
    <property type="match status" value="3"/>
</dbReference>
<keyword evidence="7" id="KW-0106">Calcium</keyword>
<dbReference type="Pfam" id="PF06119">
    <property type="entry name" value="NIDO"/>
    <property type="match status" value="1"/>
</dbReference>
<dbReference type="SMART" id="SM00539">
    <property type="entry name" value="NIDO"/>
    <property type="match status" value="1"/>
</dbReference>
<dbReference type="PROSITE" id="PS50993">
    <property type="entry name" value="NIDOGEN_G2"/>
    <property type="match status" value="1"/>
</dbReference>
<evidence type="ECO:0000259" key="17">
    <source>
        <dbReference type="PROSITE" id="PS50993"/>
    </source>
</evidence>